<sequence>MNGMLRLNGVRTGLMLGVSLVLAGIIYFFAANWSGLDRIEKILISAGLVLLFYGISFTLTRLKAMPSVHAFLSDLFLLGGCISFGIAVALLNQIYNSHADSYTLFMIWAIPAVLLTWITRYNPFYVLSYALIHLTLWFYFFPSSLFVVHSEEQRLGIGLLFAGINLLLFGLTEIHRLRSVPIKFLSFILIHVTLLILTNSWAFETYGIWMNILSLAAIAFGFYYFIRVRLGRTFLTLNALAASAFAVFKFIELASRHASIWFFFYGLVFVAILLTFNVGFFRYLNKLGQPSRSEATEEITEEKPEHPNTLLTGKIVSVIVTVIGVIIGSISLIGIVLVASGLSDPEYVLLTLALVFIIPMIILPRVNTVVRYTVLTIGYITGIAAIVWIDSLGLSLLFMALSIAGWVRLQGSKQRFLTYALLNLNVAILLFQMLDTISRSNHISTFIILVLTLLNAVLYALHFSIPQSPIRQHVRTGAFFFTLLFMFWLTFLGDIFPYSYELFNVIYFTVVTLLVFGFLRREQSFDAGVSLVFWFAFLVYKYYDIFWSLLHKSATLALLGIIIITLSYFFARRSVIAEPNVEQSGLLRRNFVLIAIIVVLQFAYLGIYSVRSEILLTTGTTVKLEIQPLDPRSLLQGDYVVLNYSISSPPESIASELEDYRGQRKVKVVLSPDNRGVYIFDRLLKNGEAVAEGEVVINGKLSGWGPIRYGIETYFVPEGTGLEVQAKARFASIRVNTHGDALLESLSYQ</sequence>
<feature type="transmembrane region" description="Helical" evidence="1">
    <location>
        <begin position="345"/>
        <end position="362"/>
    </location>
</feature>
<organism evidence="3 4">
    <name type="scientific">Paenibacillus wynnii</name>
    <dbReference type="NCBI Taxonomy" id="268407"/>
    <lineage>
        <taxon>Bacteria</taxon>
        <taxon>Bacillati</taxon>
        <taxon>Bacillota</taxon>
        <taxon>Bacilli</taxon>
        <taxon>Bacillales</taxon>
        <taxon>Paenibacillaceae</taxon>
        <taxon>Paenibacillus</taxon>
    </lineage>
</organism>
<feature type="transmembrane region" description="Helical" evidence="1">
    <location>
        <begin position="446"/>
        <end position="465"/>
    </location>
</feature>
<feature type="transmembrane region" description="Helical" evidence="1">
    <location>
        <begin position="126"/>
        <end position="149"/>
    </location>
</feature>
<evidence type="ECO:0000256" key="1">
    <source>
        <dbReference type="SAM" id="Phobius"/>
    </source>
</evidence>
<name>A0A098MF84_9BACL</name>
<feature type="transmembrane region" description="Helical" evidence="1">
    <location>
        <begin position="392"/>
        <end position="409"/>
    </location>
</feature>
<dbReference type="Pfam" id="PF14345">
    <property type="entry name" value="GDYXXLXY"/>
    <property type="match status" value="1"/>
</dbReference>
<dbReference type="STRING" id="268407.PWYN_13330"/>
<feature type="transmembrane region" description="Helical" evidence="1">
    <location>
        <begin position="184"/>
        <end position="202"/>
    </location>
</feature>
<feature type="transmembrane region" description="Helical" evidence="1">
    <location>
        <begin position="101"/>
        <end position="119"/>
    </location>
</feature>
<reference evidence="3 4" key="1">
    <citation type="submission" date="2014-08" db="EMBL/GenBank/DDBJ databases">
        <authorList>
            <person name="den Bakker H.C."/>
        </authorList>
    </citation>
    <scope>NUCLEOTIDE SEQUENCE [LARGE SCALE GENOMIC DNA]</scope>
    <source>
        <strain evidence="3 4">DSM 18334</strain>
    </source>
</reference>
<feature type="transmembrane region" description="Helical" evidence="1">
    <location>
        <begin position="263"/>
        <end position="284"/>
    </location>
</feature>
<protein>
    <recommendedName>
        <fullName evidence="2">DUF2157 domain-containing protein</fullName>
    </recommendedName>
</protein>
<feature type="transmembrane region" description="Helical" evidence="1">
    <location>
        <begin position="416"/>
        <end position="434"/>
    </location>
</feature>
<dbReference type="AlphaFoldDB" id="A0A098MF84"/>
<dbReference type="eggNOG" id="COG4872">
    <property type="taxonomic scope" value="Bacteria"/>
</dbReference>
<feature type="transmembrane region" description="Helical" evidence="1">
    <location>
        <begin position="208"/>
        <end position="226"/>
    </location>
</feature>
<keyword evidence="1" id="KW-0472">Membrane</keyword>
<feature type="transmembrane region" description="Helical" evidence="1">
    <location>
        <begin position="42"/>
        <end position="59"/>
    </location>
</feature>
<feature type="transmembrane region" description="Helical" evidence="1">
    <location>
        <begin position="233"/>
        <end position="251"/>
    </location>
</feature>
<feature type="transmembrane region" description="Helical" evidence="1">
    <location>
        <begin position="549"/>
        <end position="570"/>
    </location>
</feature>
<dbReference type="eggNOG" id="COG4929">
    <property type="taxonomic scope" value="Bacteria"/>
</dbReference>
<feature type="transmembrane region" description="Helical" evidence="1">
    <location>
        <begin position="502"/>
        <end position="519"/>
    </location>
</feature>
<feature type="domain" description="DUF2157" evidence="2">
    <location>
        <begin position="11"/>
        <end position="123"/>
    </location>
</feature>
<gene>
    <name evidence="3" type="ORF">PWYN_13330</name>
</gene>
<feature type="transmembrane region" description="Helical" evidence="1">
    <location>
        <begin position="315"/>
        <end position="339"/>
    </location>
</feature>
<feature type="transmembrane region" description="Helical" evidence="1">
    <location>
        <begin position="155"/>
        <end position="172"/>
    </location>
</feature>
<dbReference type="EMBL" id="JQCR01000002">
    <property type="protein sequence ID" value="KGE20202.1"/>
    <property type="molecule type" value="Genomic_DNA"/>
</dbReference>
<keyword evidence="4" id="KW-1185">Reference proteome</keyword>
<keyword evidence="1" id="KW-0812">Transmembrane</keyword>
<evidence type="ECO:0000313" key="4">
    <source>
        <dbReference type="Proteomes" id="UP000029734"/>
    </source>
</evidence>
<comment type="caution">
    <text evidence="3">The sequence shown here is derived from an EMBL/GenBank/DDBJ whole genome shotgun (WGS) entry which is preliminary data.</text>
</comment>
<feature type="transmembrane region" description="Helical" evidence="1">
    <location>
        <begin position="369"/>
        <end position="386"/>
    </location>
</feature>
<evidence type="ECO:0000259" key="2">
    <source>
        <dbReference type="Pfam" id="PF09925"/>
    </source>
</evidence>
<evidence type="ECO:0000313" key="3">
    <source>
        <dbReference type="EMBL" id="KGE20202.1"/>
    </source>
</evidence>
<dbReference type="InterPro" id="IPR018677">
    <property type="entry name" value="DUF2157"/>
</dbReference>
<reference evidence="3 4" key="2">
    <citation type="submission" date="2014-10" db="EMBL/GenBank/DDBJ databases">
        <title>Comparative genomics of the Paenibacillus odorifer group.</title>
        <authorList>
            <person name="Tsai Y.-C."/>
            <person name="Martin N."/>
            <person name="Korlach J."/>
            <person name="Wiedmann M."/>
        </authorList>
    </citation>
    <scope>NUCLEOTIDE SEQUENCE [LARGE SCALE GENOMIC DNA]</scope>
    <source>
        <strain evidence="3 4">DSM 18334</strain>
    </source>
</reference>
<dbReference type="OrthoDB" id="4868247at2"/>
<accession>A0A098MF84</accession>
<dbReference type="Proteomes" id="UP000029734">
    <property type="component" value="Unassembled WGS sequence"/>
</dbReference>
<dbReference type="Pfam" id="PF09925">
    <property type="entry name" value="DUF2157"/>
    <property type="match status" value="1"/>
</dbReference>
<feature type="transmembrane region" description="Helical" evidence="1">
    <location>
        <begin position="477"/>
        <end position="496"/>
    </location>
</feature>
<feature type="transmembrane region" description="Helical" evidence="1">
    <location>
        <begin position="12"/>
        <end position="30"/>
    </location>
</feature>
<feature type="transmembrane region" description="Helical" evidence="1">
    <location>
        <begin position="526"/>
        <end position="543"/>
    </location>
</feature>
<feature type="transmembrane region" description="Helical" evidence="1">
    <location>
        <begin position="71"/>
        <end position="95"/>
    </location>
</feature>
<feature type="transmembrane region" description="Helical" evidence="1">
    <location>
        <begin position="591"/>
        <end position="610"/>
    </location>
</feature>
<dbReference type="InterPro" id="IPR025833">
    <property type="entry name" value="GDYXXLXY"/>
</dbReference>
<keyword evidence="1" id="KW-1133">Transmembrane helix</keyword>
<proteinExistence type="predicted"/>